<organism evidence="1 2">
    <name type="scientific">Cajanus cajan</name>
    <name type="common">Pigeon pea</name>
    <name type="synonym">Cajanus indicus</name>
    <dbReference type="NCBI Taxonomy" id="3821"/>
    <lineage>
        <taxon>Eukaryota</taxon>
        <taxon>Viridiplantae</taxon>
        <taxon>Streptophyta</taxon>
        <taxon>Embryophyta</taxon>
        <taxon>Tracheophyta</taxon>
        <taxon>Spermatophyta</taxon>
        <taxon>Magnoliopsida</taxon>
        <taxon>eudicotyledons</taxon>
        <taxon>Gunneridae</taxon>
        <taxon>Pentapetalae</taxon>
        <taxon>rosids</taxon>
        <taxon>fabids</taxon>
        <taxon>Fabales</taxon>
        <taxon>Fabaceae</taxon>
        <taxon>Papilionoideae</taxon>
        <taxon>50 kb inversion clade</taxon>
        <taxon>NPAAA clade</taxon>
        <taxon>indigoferoid/millettioid clade</taxon>
        <taxon>Phaseoleae</taxon>
        <taxon>Cajanus</taxon>
    </lineage>
</organism>
<reference evidence="1" key="1">
    <citation type="journal article" date="2012" name="Nat. Biotechnol.">
        <title>Draft genome sequence of pigeonpea (Cajanus cajan), an orphan legume crop of resource-poor farmers.</title>
        <authorList>
            <person name="Varshney R.K."/>
            <person name="Chen W."/>
            <person name="Li Y."/>
            <person name="Bharti A.K."/>
            <person name="Saxena R.K."/>
            <person name="Schlueter J.A."/>
            <person name="Donoghue M.T."/>
            <person name="Azam S."/>
            <person name="Fan G."/>
            <person name="Whaley A.M."/>
            <person name="Farmer A.D."/>
            <person name="Sheridan J."/>
            <person name="Iwata A."/>
            <person name="Tuteja R."/>
            <person name="Penmetsa R.V."/>
            <person name="Wu W."/>
            <person name="Upadhyaya H.D."/>
            <person name="Yang S.P."/>
            <person name="Shah T."/>
            <person name="Saxena K.B."/>
            <person name="Michael T."/>
            <person name="McCombie W.R."/>
            <person name="Yang B."/>
            <person name="Zhang G."/>
            <person name="Yang H."/>
            <person name="Wang J."/>
            <person name="Spillane C."/>
            <person name="Cook D.R."/>
            <person name="May G.D."/>
            <person name="Xu X."/>
            <person name="Jackson S.A."/>
        </authorList>
    </citation>
    <scope>NUCLEOTIDE SEQUENCE [LARGE SCALE GENOMIC DNA]</scope>
</reference>
<accession>A0A151RSC6</accession>
<protein>
    <recommendedName>
        <fullName evidence="3">Retrovirus-related Pol polyprotein from transposon TNT 1-94</fullName>
    </recommendedName>
</protein>
<keyword evidence="2" id="KW-1185">Reference proteome</keyword>
<gene>
    <name evidence="1" type="ORF">KK1_033022</name>
</gene>
<dbReference type="OMA" id="HYMEAPT"/>
<dbReference type="STRING" id="3821.A0A151RSC6"/>
<proteinExistence type="predicted"/>
<evidence type="ECO:0008006" key="3">
    <source>
        <dbReference type="Google" id="ProtNLM"/>
    </source>
</evidence>
<name>A0A151RSC6_CAJCA</name>
<sequence length="128" mass="14459">MSGCKTVSTPLVTKEKLQKDDGAPDVDASRYRSLMGSFLYLTATRPDIMYAISFLSRFMQSPSQIHFRVAKRIPRYLQGTKEFGIWYKTMTNSSLLGDTNNDWVGSVDDMKSTSGYAFSLKSIIFSWA</sequence>
<evidence type="ECO:0000313" key="2">
    <source>
        <dbReference type="Proteomes" id="UP000075243"/>
    </source>
</evidence>
<dbReference type="EMBL" id="KQ483591">
    <property type="protein sequence ID" value="KYP45451.1"/>
    <property type="molecule type" value="Genomic_DNA"/>
</dbReference>
<evidence type="ECO:0000313" key="1">
    <source>
        <dbReference type="EMBL" id="KYP45451.1"/>
    </source>
</evidence>
<dbReference type="PANTHER" id="PTHR11439:SF483">
    <property type="entry name" value="PEPTIDE SYNTHASE GLIP-LIKE, PUTATIVE (AFU_ORTHOLOGUE AFUA_3G12920)-RELATED"/>
    <property type="match status" value="1"/>
</dbReference>
<dbReference type="AlphaFoldDB" id="A0A151RSC6"/>
<dbReference type="Proteomes" id="UP000075243">
    <property type="component" value="Unassembled WGS sequence"/>
</dbReference>
<dbReference type="Gramene" id="C.cajan_33107.t">
    <property type="protein sequence ID" value="C.cajan_33107.t.cds1"/>
    <property type="gene ID" value="C.cajan_33107"/>
</dbReference>
<dbReference type="PANTHER" id="PTHR11439">
    <property type="entry name" value="GAG-POL-RELATED RETROTRANSPOSON"/>
    <property type="match status" value="1"/>
</dbReference>